<evidence type="ECO:0000313" key="1">
    <source>
        <dbReference type="EMBL" id="SDQ27457.1"/>
    </source>
</evidence>
<dbReference type="EMBL" id="FNKD01000001">
    <property type="protein sequence ID" value="SDQ27457.1"/>
    <property type="molecule type" value="Genomic_DNA"/>
</dbReference>
<accession>A0A1H0ZJE2</accession>
<dbReference type="RefSeq" id="WP_092492073.1">
    <property type="nucleotide sequence ID" value="NZ_FNKD01000001.1"/>
</dbReference>
<sequence length="267" mass="31498">MNLNEQIKQLEKVRKDGANKVFSMYLNTDPSDPEQQAGEWKIHLKNGLRNFESYLEEDDNKEELKNFQLIKQKVEKYVHANEQHFRKGIVLFATANEDVWYAARVQMRLKTEFFWEETAKVDQLKALNDNFPKSGIILVQQNQIKVMETHLNEIEDTIYYELDINTDDWRQFSGPHKADASMGSGGKSLQQENFKDRYEANKQRWYKSIAPKLDKKAKDRKWEKIYVVGESDASHELEDQMNKSADQVIQKNMLDHDEEKVLEEVFS</sequence>
<dbReference type="Proteomes" id="UP000199444">
    <property type="component" value="Unassembled WGS sequence"/>
</dbReference>
<dbReference type="AlphaFoldDB" id="A0A1H0ZJE2"/>
<dbReference type="Pfam" id="PF18846">
    <property type="entry name" value="baeRF_family5"/>
    <property type="match status" value="1"/>
</dbReference>
<keyword evidence="2" id="KW-1185">Reference proteome</keyword>
<organism evidence="1 2">
    <name type="scientific">Virgibacillus salinus</name>
    <dbReference type="NCBI Taxonomy" id="553311"/>
    <lineage>
        <taxon>Bacteria</taxon>
        <taxon>Bacillati</taxon>
        <taxon>Bacillota</taxon>
        <taxon>Bacilli</taxon>
        <taxon>Bacillales</taxon>
        <taxon>Bacillaceae</taxon>
        <taxon>Virgibacillus</taxon>
    </lineage>
</organism>
<name>A0A1H0ZJE2_9BACI</name>
<dbReference type="STRING" id="553311.SAMN05216231_1269"/>
<protein>
    <recommendedName>
        <fullName evidence="3">Protein required for attachment to host cells</fullName>
    </recommendedName>
</protein>
<dbReference type="InterPro" id="IPR040983">
    <property type="entry name" value="Bact_RF_family5"/>
</dbReference>
<evidence type="ECO:0000313" key="2">
    <source>
        <dbReference type="Proteomes" id="UP000199444"/>
    </source>
</evidence>
<proteinExistence type="predicted"/>
<evidence type="ECO:0008006" key="3">
    <source>
        <dbReference type="Google" id="ProtNLM"/>
    </source>
</evidence>
<gene>
    <name evidence="1" type="ORF">SAMN05216231_1269</name>
</gene>
<reference evidence="1 2" key="1">
    <citation type="submission" date="2016-10" db="EMBL/GenBank/DDBJ databases">
        <authorList>
            <person name="de Groot N.N."/>
        </authorList>
    </citation>
    <scope>NUCLEOTIDE SEQUENCE [LARGE SCALE GENOMIC DNA]</scope>
    <source>
        <strain evidence="1 2">CGMCC 1.10449</strain>
    </source>
</reference>